<dbReference type="Proteomes" id="UP001597541">
    <property type="component" value="Unassembled WGS sequence"/>
</dbReference>
<reference evidence="3" key="1">
    <citation type="journal article" date="2019" name="Int. J. Syst. Evol. Microbiol.">
        <title>The Global Catalogue of Microorganisms (GCM) 10K type strain sequencing project: providing services to taxonomists for standard genome sequencing and annotation.</title>
        <authorList>
            <consortium name="The Broad Institute Genomics Platform"/>
            <consortium name="The Broad Institute Genome Sequencing Center for Infectious Disease"/>
            <person name="Wu L."/>
            <person name="Ma J."/>
        </authorList>
    </citation>
    <scope>NUCLEOTIDE SEQUENCE [LARGE SCALE GENOMIC DNA]</scope>
    <source>
        <strain evidence="3">KCTC 3950</strain>
    </source>
</reference>
<accession>A0ABW5PB63</accession>
<protein>
    <submittedName>
        <fullName evidence="2">Uncharacterized protein</fullName>
    </submittedName>
</protein>
<comment type="caution">
    <text evidence="2">The sequence shown here is derived from an EMBL/GenBank/DDBJ whole genome shotgun (WGS) entry which is preliminary data.</text>
</comment>
<gene>
    <name evidence="2" type="ORF">ACFSUF_08890</name>
</gene>
<keyword evidence="3" id="KW-1185">Reference proteome</keyword>
<evidence type="ECO:0000313" key="2">
    <source>
        <dbReference type="EMBL" id="MFD2612536.1"/>
    </source>
</evidence>
<dbReference type="EMBL" id="JBHUME010000007">
    <property type="protein sequence ID" value="MFD2612536.1"/>
    <property type="molecule type" value="Genomic_DNA"/>
</dbReference>
<name>A0ABW5PB63_9BACL</name>
<dbReference type="RefSeq" id="WP_377602180.1">
    <property type="nucleotide sequence ID" value="NZ_JBHUME010000007.1"/>
</dbReference>
<proteinExistence type="predicted"/>
<evidence type="ECO:0000256" key="1">
    <source>
        <dbReference type="SAM" id="MobiDB-lite"/>
    </source>
</evidence>
<feature type="compositionally biased region" description="Polar residues" evidence="1">
    <location>
        <begin position="55"/>
        <end position="66"/>
    </location>
</feature>
<feature type="region of interest" description="Disordered" evidence="1">
    <location>
        <begin position="1"/>
        <end position="66"/>
    </location>
</feature>
<organism evidence="2 3">
    <name type="scientific">Paenibacillus gansuensis</name>
    <dbReference type="NCBI Taxonomy" id="306542"/>
    <lineage>
        <taxon>Bacteria</taxon>
        <taxon>Bacillati</taxon>
        <taxon>Bacillota</taxon>
        <taxon>Bacilli</taxon>
        <taxon>Bacillales</taxon>
        <taxon>Paenibacillaceae</taxon>
        <taxon>Paenibacillus</taxon>
    </lineage>
</organism>
<feature type="compositionally biased region" description="Basic and acidic residues" evidence="1">
    <location>
        <begin position="1"/>
        <end position="20"/>
    </location>
</feature>
<sequence>MLKPEDLKQEHQPTPEEKANMEMGRLFNGRSENGTAGPDMDGFAGDADANPPVNPQSASGINRNMS</sequence>
<evidence type="ECO:0000313" key="3">
    <source>
        <dbReference type="Proteomes" id="UP001597541"/>
    </source>
</evidence>